<dbReference type="InterPro" id="IPR030397">
    <property type="entry name" value="SEPARIN_core_dom"/>
</dbReference>
<feature type="region of interest" description="Disordered" evidence="5">
    <location>
        <begin position="2094"/>
        <end position="2114"/>
    </location>
</feature>
<name>A0ABR3ZUX9_9LECA</name>
<dbReference type="Proteomes" id="UP001590950">
    <property type="component" value="Unassembled WGS sequence"/>
</dbReference>
<feature type="compositionally biased region" description="Basic residues" evidence="5">
    <location>
        <begin position="2095"/>
        <end position="2105"/>
    </location>
</feature>
<proteinExistence type="predicted"/>
<evidence type="ECO:0000256" key="2">
    <source>
        <dbReference type="ARBA" id="ARBA00012489"/>
    </source>
</evidence>
<sequence length="2152" mass="239443">MTRTELPARAANLQRAVASTATCTSATVESLHAYLITATAPIQRRSTKAEILAPSKKRAAPTSQVKLAGSRTRKQPSVAVLEVAGGGTDAIEPQERFELATEVINATLKALTEAVKNPPSQRIRTPPAKSPSHAPLDNGSNPCSQMPLQPLSVNRITNSPGKVSCFRRSSFTASWGHSLEGLRAQAECARIAFAALRSLEDKGRPTLPALQLESGMSALIGKLIALRFDELAVKELRILRRRLEAVVESPSLEKNLRKPVAVKEAPDAKVENLPGMLMFRNIGAKGQTLALIIASQLQTLRILALRKESLAIEATVQHLHLDVEYSPANLIQMQVDSATPGSQDRAARQLETLAQCVLALCPNTSSAQEKVSNLSLRPDTAFQMQVLALRIRLIWWRLSGHQGDVAKEIIEPFSRCLSAFHRRSRTDQKDTYEVAKTTFQGFQGPVREMGGFCDGMFITLYQSLADLAQESSQHSEALRWVQHSKTIATRCGVSQTQLCSLYCRCAALQLRIHNLEISDEMIAALKDASNSLRGNLQGEPAEIDSLLAAVASLRKSAFYVFQESRRPPSTSKTLCLSAYADECSNIVLLCLNFIIRYVGNDSGQDENQKTIARREQRTRLALQVSTPTIESVVAMARLCSRAAPDLWARFETGLRDCLLLISRLENTDPDVKQTSTADRGPSSSFVSISNAYWYRYLHLKQTAADAKSLRECLRTSIDLVNNRPLCERLAGFLPMKLERYGSLCEERRDYRRAAEVYADSIQAHMHFGVLRTATKAAATRSLPAIWKSNDELGRLSRTLLAYPKVATKAVRTVHNLKAYFDVDDLPADQRGVLLEQQLLFISTRLLEHDTNPVLCETLNKLARSLLQLYAVNDFPVRRLRVIVRLLGLSNSPHALGDDILHRLLHEQFEDCSKTHSDLGLKELLPHLLASRNVYINIRQETPNIKELETVMSSWAHLIQKYPERSSLEAQVYDVGSWLLQLDFVAEYLEMRALDFLRVTTLHLLVTIHETATPICCSTLALQLSALGLQYVRLGYSGAAGQALHKAQLYLEAPEVAPDIRIRSFLSYAEYCLADENPITCKESLKKATETFNENYHSPKTGRSRFSEWSQQSQLIADAYYIRSLLAVAEGLPLEALFYARLSVKNCQRAWALLERSLSRIQEAVPNDLADNRKESLVEAISELSISELSTAENPVAPHSVLQGAAFWTLVPRLFRGLTHVASLFTQHGLIQGSRYYLEESQKVAVAVRAPSLIGQCFALLGKQSICSGGGGDGYLLLLQAENALSSVPHHRNYAMLQLLLATYHTGRGELQAGETAYALAEKAIQDMTKKSFLGSLIHKSTPVESLDMEMGGLTLEEPKTTRRPPKKQGRPVVKKIKSAGHQRPSTLTIEESPDIEMITLSRLKQEIIRERILQSIRTGQIDAAASQLEATSKHCCGQQDIIPQALLESRLRFCQGLARLVRDPVYCVLPESSLSCPSIRTSDIRRRLSASKLPPTDKDLISSKDKRSKVAAKKARPRSHSLAIAEIDFLRIAQDGMTNVFSMARKVSSTATMHQIRDLMARILIMRSATSSPASNAQVSTTHLAYALEVGRLLSMFRESVAIRVERQLALTKDIYVWPKSDPPLGHSNIESTASFEPMTFKADFIDILPRSWTTISLTLSESREDIFICKMAAGRAPFVLRLPLNRHSSIDCDEEAFEFEQGKAELQDIIALANRSASEARDLSRTKARAEWWKARESLDARLKDLLANIESVWLGGFKGIFSQPAQDLELVSRFQQSFQNILDKHLPSRQKSGRGGQSSLVTLDLHVLELFLGLGCPDEIKEVDEALMDLLYFVVDILQFNGERNAYDEVDFDSILIETIDALQQYHQAVEDKPHDDPEQHTILILDKSLHCFPWESLACLNGQAVSRLPSLSCLRERILQQQQQREQLGRSSLAIDGLHVSRQGGATILNPGGDLKATQGRLEEPLQELAGWEIIIQRQPTEAEMKSCLEDHELFLYFGHGSGSNYIRHRTIKNLEKCAVAFLMGCSSGALTEMGEFEPYGTPMNYMHARCPALVANLWDVTDKDIDRFSHSVLEKWGLFGRAQSQDIPVKKSAKQRGKSKARRVEKIESHTKGPVSLDQAVAGGRDSCTLRYLNGAAPVIYGVPVYLE</sequence>
<dbReference type="PANTHER" id="PTHR12792">
    <property type="entry name" value="EXTRA SPINDLE POLES 1-RELATED"/>
    <property type="match status" value="1"/>
</dbReference>
<keyword evidence="8" id="KW-1185">Reference proteome</keyword>
<feature type="region of interest" description="Disordered" evidence="5">
    <location>
        <begin position="50"/>
        <end position="71"/>
    </location>
</feature>
<dbReference type="InterPro" id="IPR005314">
    <property type="entry name" value="Peptidase_C50"/>
</dbReference>
<feature type="region of interest" description="Disordered" evidence="5">
    <location>
        <begin position="1356"/>
        <end position="1384"/>
    </location>
</feature>
<gene>
    <name evidence="7" type="ORF">N7G274_009900</name>
</gene>
<feature type="domain" description="Peptidase C50" evidence="6">
    <location>
        <begin position="1945"/>
        <end position="2040"/>
    </location>
</feature>
<evidence type="ECO:0000256" key="5">
    <source>
        <dbReference type="SAM" id="MobiDB-lite"/>
    </source>
</evidence>
<evidence type="ECO:0000256" key="1">
    <source>
        <dbReference type="ARBA" id="ARBA00000451"/>
    </source>
</evidence>
<keyword evidence="3" id="KW-0378">Hydrolase</keyword>
<dbReference type="PROSITE" id="PS51700">
    <property type="entry name" value="SEPARIN"/>
    <property type="match status" value="1"/>
</dbReference>
<feature type="compositionally biased region" description="Polar residues" evidence="5">
    <location>
        <begin position="138"/>
        <end position="148"/>
    </location>
</feature>
<evidence type="ECO:0000256" key="4">
    <source>
        <dbReference type="ARBA" id="ARBA00022829"/>
    </source>
</evidence>
<comment type="caution">
    <text evidence="7">The sequence shown here is derived from an EMBL/GenBank/DDBJ whole genome shotgun (WGS) entry which is preliminary data.</text>
</comment>
<organism evidence="7 8">
    <name type="scientific">Stereocaulon virgatum</name>
    <dbReference type="NCBI Taxonomy" id="373712"/>
    <lineage>
        <taxon>Eukaryota</taxon>
        <taxon>Fungi</taxon>
        <taxon>Dikarya</taxon>
        <taxon>Ascomycota</taxon>
        <taxon>Pezizomycotina</taxon>
        <taxon>Lecanoromycetes</taxon>
        <taxon>OSLEUM clade</taxon>
        <taxon>Lecanoromycetidae</taxon>
        <taxon>Lecanorales</taxon>
        <taxon>Lecanorineae</taxon>
        <taxon>Stereocaulaceae</taxon>
        <taxon>Stereocaulon</taxon>
    </lineage>
</organism>
<dbReference type="Pfam" id="PF03568">
    <property type="entry name" value="Separin_C"/>
    <property type="match status" value="1"/>
</dbReference>
<dbReference type="EC" id="3.4.22.49" evidence="2"/>
<feature type="compositionally biased region" description="Basic residues" evidence="5">
    <location>
        <begin position="1361"/>
        <end position="1380"/>
    </location>
</feature>
<dbReference type="PANTHER" id="PTHR12792:SF0">
    <property type="entry name" value="SEPARIN"/>
    <property type="match status" value="1"/>
</dbReference>
<protein>
    <recommendedName>
        <fullName evidence="2">separase</fullName>
        <ecNumber evidence="2">3.4.22.49</ecNumber>
    </recommendedName>
</protein>
<keyword evidence="4" id="KW-0159">Chromosome partition</keyword>
<feature type="region of interest" description="Disordered" evidence="5">
    <location>
        <begin position="115"/>
        <end position="148"/>
    </location>
</feature>
<comment type="catalytic activity">
    <reaction evidence="1">
        <text>All bonds known to be hydrolyzed by this endopeptidase have arginine in P1 and an acidic residue in P4. P6 is often occupied by an acidic residue or by a hydroxy-amino-acid residue, the phosphorylation of which enhances cleavage.</text>
        <dbReference type="EC" id="3.4.22.49"/>
    </reaction>
</comment>
<evidence type="ECO:0000313" key="8">
    <source>
        <dbReference type="Proteomes" id="UP001590950"/>
    </source>
</evidence>
<evidence type="ECO:0000313" key="7">
    <source>
        <dbReference type="EMBL" id="KAL2037415.1"/>
    </source>
</evidence>
<reference evidence="7 8" key="1">
    <citation type="submission" date="2024-09" db="EMBL/GenBank/DDBJ databases">
        <title>Rethinking Asexuality: The Enigmatic Case of Functional Sexual Genes in Lepraria (Stereocaulaceae).</title>
        <authorList>
            <person name="Doellman M."/>
            <person name="Sun Y."/>
            <person name="Barcenas-Pena A."/>
            <person name="Lumbsch H.T."/>
            <person name="Grewe F."/>
        </authorList>
    </citation>
    <scope>NUCLEOTIDE SEQUENCE [LARGE SCALE GENOMIC DNA]</scope>
    <source>
        <strain evidence="7 8">Mercado 3170</strain>
    </source>
</reference>
<accession>A0ABR3ZUX9</accession>
<evidence type="ECO:0000256" key="3">
    <source>
        <dbReference type="ARBA" id="ARBA00022801"/>
    </source>
</evidence>
<evidence type="ECO:0000259" key="6">
    <source>
        <dbReference type="PROSITE" id="PS51700"/>
    </source>
</evidence>
<dbReference type="EMBL" id="JBEFKJ010000041">
    <property type="protein sequence ID" value="KAL2037415.1"/>
    <property type="molecule type" value="Genomic_DNA"/>
</dbReference>